<keyword evidence="1" id="KW-1133">Transmembrane helix</keyword>
<accession>A0A1Y1YH64</accession>
<keyword evidence="1" id="KW-0812">Transmembrane</keyword>
<dbReference type="EMBL" id="MCFA01000244">
    <property type="protein sequence ID" value="ORX96964.1"/>
    <property type="molecule type" value="Genomic_DNA"/>
</dbReference>
<comment type="caution">
    <text evidence="2">The sequence shown here is derived from an EMBL/GenBank/DDBJ whole genome shotgun (WGS) entry which is preliminary data.</text>
</comment>
<feature type="transmembrane region" description="Helical" evidence="1">
    <location>
        <begin position="26"/>
        <end position="48"/>
    </location>
</feature>
<dbReference type="AlphaFoldDB" id="A0A1Y1YH64"/>
<protein>
    <submittedName>
        <fullName evidence="2">Uncharacterized protein</fullName>
    </submittedName>
</protein>
<evidence type="ECO:0000256" key="1">
    <source>
        <dbReference type="SAM" id="Phobius"/>
    </source>
</evidence>
<gene>
    <name evidence="2" type="ORF">BCR34DRAFT_642675</name>
</gene>
<sequence length="83" mass="8533">MVQIPITMPYTRVVHSAISTCGYSPLAIILTFTLSGVIAAGGVVIRCFQYPAGMPIASSCSAAISAACHPPPRDADASLSPIQ</sequence>
<dbReference type="OrthoDB" id="5429634at2759"/>
<feature type="non-terminal residue" evidence="2">
    <location>
        <position position="83"/>
    </location>
</feature>
<evidence type="ECO:0000313" key="3">
    <source>
        <dbReference type="Proteomes" id="UP000193144"/>
    </source>
</evidence>
<dbReference type="Proteomes" id="UP000193144">
    <property type="component" value="Unassembled WGS sequence"/>
</dbReference>
<dbReference type="STRING" id="1231657.A0A1Y1YH64"/>
<reference evidence="2 3" key="1">
    <citation type="submission" date="2016-07" db="EMBL/GenBank/DDBJ databases">
        <title>Pervasive Adenine N6-methylation of Active Genes in Fungi.</title>
        <authorList>
            <consortium name="DOE Joint Genome Institute"/>
            <person name="Mondo S.J."/>
            <person name="Dannebaum R.O."/>
            <person name="Kuo R.C."/>
            <person name="Labutti K."/>
            <person name="Haridas S."/>
            <person name="Kuo A."/>
            <person name="Salamov A."/>
            <person name="Ahrendt S.R."/>
            <person name="Lipzen A."/>
            <person name="Sullivan W."/>
            <person name="Andreopoulos W.B."/>
            <person name="Clum A."/>
            <person name="Lindquist E."/>
            <person name="Daum C."/>
            <person name="Ramamoorthy G.K."/>
            <person name="Gryganskyi A."/>
            <person name="Culley D."/>
            <person name="Magnuson J.K."/>
            <person name="James T.Y."/>
            <person name="O'Malley M.A."/>
            <person name="Stajich J.E."/>
            <person name="Spatafora J.W."/>
            <person name="Visel A."/>
            <person name="Grigoriev I.V."/>
        </authorList>
    </citation>
    <scope>NUCLEOTIDE SEQUENCE [LARGE SCALE GENOMIC DNA]</scope>
    <source>
        <strain evidence="2 3">CBS 115471</strain>
    </source>
</reference>
<keyword evidence="3" id="KW-1185">Reference proteome</keyword>
<organism evidence="2 3">
    <name type="scientific">Clohesyomyces aquaticus</name>
    <dbReference type="NCBI Taxonomy" id="1231657"/>
    <lineage>
        <taxon>Eukaryota</taxon>
        <taxon>Fungi</taxon>
        <taxon>Dikarya</taxon>
        <taxon>Ascomycota</taxon>
        <taxon>Pezizomycotina</taxon>
        <taxon>Dothideomycetes</taxon>
        <taxon>Pleosporomycetidae</taxon>
        <taxon>Pleosporales</taxon>
        <taxon>Lindgomycetaceae</taxon>
        <taxon>Clohesyomyces</taxon>
    </lineage>
</organism>
<proteinExistence type="predicted"/>
<keyword evidence="1" id="KW-0472">Membrane</keyword>
<name>A0A1Y1YH64_9PLEO</name>
<evidence type="ECO:0000313" key="2">
    <source>
        <dbReference type="EMBL" id="ORX96964.1"/>
    </source>
</evidence>